<dbReference type="VEuPathDB" id="TriTrypDB:LMJFC_050013300"/>
<feature type="region of interest" description="Disordered" evidence="1">
    <location>
        <begin position="595"/>
        <end position="649"/>
    </location>
</feature>
<dbReference type="Proteomes" id="UP000000542">
    <property type="component" value="Chromosome 5"/>
</dbReference>
<dbReference type="OMA" id="HSHCIPP"/>
<feature type="region of interest" description="Disordered" evidence="1">
    <location>
        <begin position="423"/>
        <end position="568"/>
    </location>
</feature>
<dbReference type="GO" id="GO:0019901">
    <property type="term" value="F:protein kinase binding"/>
    <property type="evidence" value="ECO:0007669"/>
    <property type="project" value="InterPro"/>
</dbReference>
<dbReference type="PANTHER" id="PTHR15615:SF108">
    <property type="entry name" value="PROTEIN CNPPD1"/>
    <property type="match status" value="1"/>
</dbReference>
<feature type="compositionally biased region" description="Low complexity" evidence="1">
    <location>
        <begin position="1161"/>
        <end position="1178"/>
    </location>
</feature>
<accession>Q4QJD1</accession>
<feature type="region of interest" description="Disordered" evidence="1">
    <location>
        <begin position="231"/>
        <end position="410"/>
    </location>
</feature>
<organism evidence="2 3">
    <name type="scientific">Leishmania major</name>
    <dbReference type="NCBI Taxonomy" id="5664"/>
    <lineage>
        <taxon>Eukaryota</taxon>
        <taxon>Discoba</taxon>
        <taxon>Euglenozoa</taxon>
        <taxon>Kinetoplastea</taxon>
        <taxon>Metakinetoplastina</taxon>
        <taxon>Trypanosomatida</taxon>
        <taxon>Trypanosomatidae</taxon>
        <taxon>Leishmaniinae</taxon>
        <taxon>Leishmania</taxon>
    </lineage>
</organism>
<feature type="compositionally biased region" description="Pro residues" evidence="1">
    <location>
        <begin position="274"/>
        <end position="283"/>
    </location>
</feature>
<dbReference type="GeneID" id="5648933"/>
<dbReference type="InterPro" id="IPR013922">
    <property type="entry name" value="Cyclin_PHO80-like"/>
</dbReference>
<feature type="compositionally biased region" description="Low complexity" evidence="1">
    <location>
        <begin position="466"/>
        <end position="479"/>
    </location>
</feature>
<feature type="region of interest" description="Disordered" evidence="1">
    <location>
        <begin position="1214"/>
        <end position="1261"/>
    </location>
</feature>
<dbReference type="VEuPathDB" id="TriTrypDB:LMJLV39_050012000"/>
<evidence type="ECO:0000313" key="3">
    <source>
        <dbReference type="Proteomes" id="UP000000542"/>
    </source>
</evidence>
<feature type="compositionally biased region" description="Low complexity" evidence="1">
    <location>
        <begin position="78"/>
        <end position="90"/>
    </location>
</feature>
<feature type="region of interest" description="Disordered" evidence="1">
    <location>
        <begin position="987"/>
        <end position="1027"/>
    </location>
</feature>
<feature type="compositionally biased region" description="Polar residues" evidence="1">
    <location>
        <begin position="345"/>
        <end position="356"/>
    </location>
</feature>
<feature type="region of interest" description="Disordered" evidence="1">
    <location>
        <begin position="189"/>
        <end position="215"/>
    </location>
</feature>
<feature type="compositionally biased region" description="Low complexity" evidence="1">
    <location>
        <begin position="1077"/>
        <end position="1106"/>
    </location>
</feature>
<dbReference type="STRING" id="5664.Q4QJD1"/>
<feature type="region of interest" description="Disordered" evidence="1">
    <location>
        <begin position="1"/>
        <end position="32"/>
    </location>
</feature>
<dbReference type="Gene3D" id="1.10.472.10">
    <property type="entry name" value="Cyclin-like"/>
    <property type="match status" value="1"/>
</dbReference>
<proteinExistence type="predicted"/>
<dbReference type="eggNOG" id="KOG1674">
    <property type="taxonomic scope" value="Eukaryota"/>
</dbReference>
<dbReference type="KEGG" id="lma:LMJF_05_0710"/>
<feature type="region of interest" description="Disordered" evidence="1">
    <location>
        <begin position="1073"/>
        <end position="1109"/>
    </location>
</feature>
<sequence>MDCVETCPPHHRRSSQLSHRPPTSAVGGSNGISGGVGASGSCNVRRACAAVSAARSTDRIHSAFPTYAESLQQPPQPSTTTATSATAARASSFTQEKHHQCCPDASAAITVPPEPQQQCQHVKRLSPSTCSGSASNLTILLHSNTNASVTSAATDSSEHSTPLSGVSLHQQQAHRVRAQRVVDEANHLYSNPCSSLQPSLDSRSSSRAPDNEDDEVAADDALSAAFVGGTAVAGNDDDQQQQHRRHSDDLLQRHRVRCSAPSSKRPRQPLRDPSSPPLPPQQPQPQADLKDEERTHPHHRCGAAMHIPDPSTFADPSSSSRHRPTTKTATASTSKDGTDPGGPSTGCNGHTMTQLHQCRGGSGNPNGDGNRARTLDDVEHREDQEVWRTLHPPQHLRRHGGERDEDNHGPRAATAAMTIAPGGGAAVTSMSSARLSAPDATPVVPPPKRFATGEGEAVALDERRYTSSSTTTTAAAASAILEEGEDDEGERASPSHVTATTDKNREKEASSVSRRALQQQQQQQQRDSRTRRARVAGASRGNCVSSSSSSSSGVLPSRRHANDSVTAGIPYDPSRFPLPSQPLNLAAPVTAAVATAAHRTASEPASDGPRRSPSQPSCATPPDAQQQQQQQQQEEEEAPQAAGASGSATLAPARPPIKLIETRYAFLALSFMMRMLCKLHKGEPIPSSDFHSHCIPPMTVTMYVQRLVRYCACSGEALLCSFLLLLKYVFHSGHPVTIYNAHRLLITSIVLGIKLRDDVYYSNVYYGRIGGISGREMNKLELLFLEKLEWETQVHVYEYMALLDLLAELGIDAEPTNAQLEAFAAAHPDEAAAYVSDEEDGEIAEASAKLQQQGADSAAGSSMKDAAASATALPAAEQQRLKVLRGAYRLHQWHTLVVPWLARLEHCVFAKAEENAVAAAAARKEEGLRWQQYHREDEKAAALRHQRPSSASTWLSPLSVQKRATSSATTAAAAAATAGAAWASEPPYQASWSHRDGSNVPHRSSSGALGAGGGGVHSTATSSSGGNSGFDSVRYNNFMNFANNANGGCFGSLSAAASASAAAAAPTAVSQGSRLASSGQSNSHSGSATLDWSASPPSSGQCPSQQKHAVSGPAPFSYYYQGTDVARPSAQVRHHTAASASAHFDITNRVAASVAAVSTSADAGAESHQHAASTQQQQLPPVAGTTVQLTSPSSSTTRGSGINVNAQPYYYVSSRMRKQQQQQAAAASPASVDPSVTRPGSDLAVAGTTSTRTPATAVGTDDTVAAVQRAPLSTLEGGSDARSPGSSFTSPACVNSLARFSTYARTTTDSVAGHASQPSGFRSGIETVVSAMKMSGIYGGSGGGGNNGNSTSRSSAHPHTFPSRPIARSGADGGSGGEQATLARVPRRSPHADHQAPVHRRSTFASQHSLGKKRSKPDSYKDY</sequence>
<feature type="region of interest" description="Disordered" evidence="1">
    <location>
        <begin position="150"/>
        <end position="176"/>
    </location>
</feature>
<feature type="region of interest" description="Disordered" evidence="1">
    <location>
        <begin position="1340"/>
        <end position="1423"/>
    </location>
</feature>
<reference evidence="2 3" key="2">
    <citation type="journal article" date="2011" name="Genome Res.">
        <title>Chromosome and gene copy number variation allow major structural change between species and strains of Leishmania.</title>
        <authorList>
            <person name="Rogers M.B."/>
            <person name="Hilley J.D."/>
            <person name="Dickens N.J."/>
            <person name="Wilkes J."/>
            <person name="Bates P.A."/>
            <person name="Depledge D.P."/>
            <person name="Harris D."/>
            <person name="Her Y."/>
            <person name="Herzyk P."/>
            <person name="Imamura H."/>
            <person name="Otto T.D."/>
            <person name="Sanders M."/>
            <person name="Seeger K."/>
            <person name="Dujardin J.C."/>
            <person name="Berriman M."/>
            <person name="Smith D.F."/>
            <person name="Hertz-Fowler C."/>
            <person name="Mottram J.C."/>
        </authorList>
    </citation>
    <scope>NUCLEOTIDE SEQUENCE [LARGE SCALE GENOMIC DNA]</scope>
    <source>
        <strain evidence="3">MHOM/IL/81/Friedlin</strain>
    </source>
</reference>
<dbReference type="VEuPathDB" id="TriTrypDB:LMJSD75_050012300"/>
<dbReference type="InParanoid" id="Q4QJD1"/>
<keyword evidence="3" id="KW-1185">Reference proteome</keyword>
<feature type="compositionally biased region" description="Polar residues" evidence="1">
    <location>
        <begin position="150"/>
        <end position="168"/>
    </location>
</feature>
<gene>
    <name evidence="2" type="ORF">LMJF_05_0710</name>
</gene>
<feature type="compositionally biased region" description="Low complexity" evidence="1">
    <location>
        <begin position="326"/>
        <end position="335"/>
    </location>
</feature>
<feature type="region of interest" description="Disordered" evidence="1">
    <location>
        <begin position="67"/>
        <end position="90"/>
    </location>
</feature>
<name>Q4QJD1_LEIMA</name>
<dbReference type="RefSeq" id="XP_001687548.1">
    <property type="nucleotide sequence ID" value="XM_001687496.1"/>
</dbReference>
<dbReference type="Pfam" id="PF08613">
    <property type="entry name" value="Cyclin"/>
    <property type="match status" value="1"/>
</dbReference>
<evidence type="ECO:0000313" key="2">
    <source>
        <dbReference type="EMBL" id="CAJ01991.1"/>
    </source>
</evidence>
<feature type="compositionally biased region" description="Basic and acidic residues" evidence="1">
    <location>
        <begin position="399"/>
        <end position="409"/>
    </location>
</feature>
<evidence type="ECO:0000256" key="1">
    <source>
        <dbReference type="SAM" id="MobiDB-lite"/>
    </source>
</evidence>
<feature type="compositionally biased region" description="Low complexity" evidence="1">
    <location>
        <begin position="194"/>
        <end position="208"/>
    </location>
</feature>
<feature type="region of interest" description="Disordered" evidence="1">
    <location>
        <begin position="1161"/>
        <end position="1202"/>
    </location>
</feature>
<dbReference type="HOGENOM" id="CLU_252964_0_0_1"/>
<dbReference type="PANTHER" id="PTHR15615">
    <property type="match status" value="1"/>
</dbReference>
<feature type="compositionally biased region" description="Low complexity" evidence="1">
    <location>
        <begin position="510"/>
        <end position="525"/>
    </location>
</feature>
<feature type="compositionally biased region" description="Basic and acidic residues" evidence="1">
    <location>
        <begin position="370"/>
        <end position="388"/>
    </location>
</feature>
<reference evidence="2 3" key="1">
    <citation type="journal article" date="2005" name="Science">
        <title>The genome of the kinetoplastid parasite, Leishmania major.</title>
        <authorList>
            <person name="Ivens A.C."/>
            <person name="Peacock C.S."/>
            <person name="Worthey E.A."/>
            <person name="Murphy L."/>
            <person name="Aggarwal G."/>
            <person name="Berriman M."/>
            <person name="Sisk E."/>
            <person name="Rajandream M.A."/>
            <person name="Adlem E."/>
            <person name="Aert R."/>
            <person name="Anupama A."/>
            <person name="Apostolou Z."/>
            <person name="Attipoe P."/>
            <person name="Bason N."/>
            <person name="Bauser C."/>
            <person name="Beck A."/>
            <person name="Beverley S.M."/>
            <person name="Bianchettin G."/>
            <person name="Borzym K."/>
            <person name="Bothe G."/>
            <person name="Bruschi C.V."/>
            <person name="Collins M."/>
            <person name="Cadag E."/>
            <person name="Ciarloni L."/>
            <person name="Clayton C."/>
            <person name="Coulson R.M."/>
            <person name="Cronin A."/>
            <person name="Cruz A.K."/>
            <person name="Davies R.M."/>
            <person name="De Gaudenzi J."/>
            <person name="Dobson D.E."/>
            <person name="Duesterhoeft A."/>
            <person name="Fazelina G."/>
            <person name="Fosker N."/>
            <person name="Frasch A.C."/>
            <person name="Fraser A."/>
            <person name="Fuchs M."/>
            <person name="Gabel C."/>
            <person name="Goble A."/>
            <person name="Goffeau A."/>
            <person name="Harris D."/>
            <person name="Hertz-Fowler C."/>
            <person name="Hilbert H."/>
            <person name="Horn D."/>
            <person name="Huang Y."/>
            <person name="Klages S."/>
            <person name="Knights A."/>
            <person name="Kube M."/>
            <person name="Larke N."/>
            <person name="Litvin L."/>
            <person name="Lord A."/>
            <person name="Louie T."/>
            <person name="Marra M."/>
            <person name="Masuy D."/>
            <person name="Matthews K."/>
            <person name="Michaeli S."/>
            <person name="Mottram J.C."/>
            <person name="Muller-Auer S."/>
            <person name="Munden H."/>
            <person name="Nelson S."/>
            <person name="Norbertczak H."/>
            <person name="Oliver K."/>
            <person name="O'neil S."/>
            <person name="Pentony M."/>
            <person name="Pohl T.M."/>
            <person name="Price C."/>
            <person name="Purnelle B."/>
            <person name="Quail M.A."/>
            <person name="Rabbinowitsch E."/>
            <person name="Reinhardt R."/>
            <person name="Rieger M."/>
            <person name="Rinta J."/>
            <person name="Robben J."/>
            <person name="Robertson L."/>
            <person name="Ruiz J.C."/>
            <person name="Rutter S."/>
            <person name="Saunders D."/>
            <person name="Schafer M."/>
            <person name="Schein J."/>
            <person name="Schwartz D.C."/>
            <person name="Seeger K."/>
            <person name="Seyler A."/>
            <person name="Sharp S."/>
            <person name="Shin H."/>
            <person name="Sivam D."/>
            <person name="Squares R."/>
            <person name="Squares S."/>
            <person name="Tosato V."/>
            <person name="Vogt C."/>
            <person name="Volckaert G."/>
            <person name="Wambutt R."/>
            <person name="Warren T."/>
            <person name="Wedler H."/>
            <person name="Woodward J."/>
            <person name="Zhou S."/>
            <person name="Zimmermann W."/>
            <person name="Smith D.F."/>
            <person name="Blackwell J.M."/>
            <person name="Stuart K.D."/>
            <person name="Barrell B."/>
            <person name="Myler P.J."/>
        </authorList>
    </citation>
    <scope>NUCLEOTIDE SEQUENCE [LARGE SCALE GENOMIC DNA]</scope>
    <source>
        <strain evidence="3">MHOM/IL/81/Friedlin</strain>
    </source>
</reference>
<dbReference type="VEuPathDB" id="TriTrypDB:LmjF.05.0710"/>
<dbReference type="EMBL" id="FR796401">
    <property type="protein sequence ID" value="CAJ01991.1"/>
    <property type="molecule type" value="Genomic_DNA"/>
</dbReference>
<protein>
    <submittedName>
        <fullName evidence="2">Putative CYC2-like cyclin</fullName>
    </submittedName>
</protein>